<dbReference type="HAMAP" id="MF_00113">
    <property type="entry name" value="QueA"/>
    <property type="match status" value="1"/>
</dbReference>
<dbReference type="PANTHER" id="PTHR30307:SF0">
    <property type="entry name" value="S-ADENOSYLMETHIONINE:TRNA RIBOSYLTRANSFERASE-ISOMERASE"/>
    <property type="match status" value="1"/>
</dbReference>
<dbReference type="FunFam" id="3.40.1780.10:FF:000001">
    <property type="entry name" value="S-adenosylmethionine:tRNA ribosyltransferase-isomerase"/>
    <property type="match status" value="1"/>
</dbReference>
<evidence type="ECO:0000256" key="8">
    <source>
        <dbReference type="ARBA" id="ARBA00052751"/>
    </source>
</evidence>
<dbReference type="UniPathway" id="UPA00392"/>
<name>A0A6I4KTR9_9PSED</name>
<evidence type="ECO:0000256" key="7">
    <source>
        <dbReference type="ARBA" id="ARBA00022785"/>
    </source>
</evidence>
<evidence type="ECO:0000256" key="9">
    <source>
        <dbReference type="ARBA" id="ARBA00061210"/>
    </source>
</evidence>
<comment type="catalytic activity">
    <reaction evidence="8 13">
        <text>7-aminomethyl-7-carbaguanosine(34) in tRNA + S-adenosyl-L-methionine = epoxyqueuosine(34) in tRNA + adenine + L-methionine + 2 H(+)</text>
        <dbReference type="Rhea" id="RHEA:32155"/>
        <dbReference type="Rhea" id="RHEA-COMP:10342"/>
        <dbReference type="Rhea" id="RHEA-COMP:18582"/>
        <dbReference type="ChEBI" id="CHEBI:15378"/>
        <dbReference type="ChEBI" id="CHEBI:16708"/>
        <dbReference type="ChEBI" id="CHEBI:57844"/>
        <dbReference type="ChEBI" id="CHEBI:59789"/>
        <dbReference type="ChEBI" id="CHEBI:82833"/>
        <dbReference type="ChEBI" id="CHEBI:194443"/>
        <dbReference type="EC" id="2.4.99.17"/>
    </reaction>
</comment>
<dbReference type="Gene3D" id="2.40.10.240">
    <property type="entry name" value="QueA-like"/>
    <property type="match status" value="1"/>
</dbReference>
<gene>
    <name evidence="13 14" type="primary">queA</name>
    <name evidence="14" type="ORF">GJV18_07310</name>
</gene>
<evidence type="ECO:0000256" key="13">
    <source>
        <dbReference type="HAMAP-Rule" id="MF_00113"/>
    </source>
</evidence>
<keyword evidence="14" id="KW-0328">Glycosyltransferase</keyword>
<keyword evidence="5 13" id="KW-0808">Transferase</keyword>
<evidence type="ECO:0000256" key="11">
    <source>
        <dbReference type="ARBA" id="ARBA00069325"/>
    </source>
</evidence>
<comment type="caution">
    <text evidence="14">The sequence shown here is derived from an EMBL/GenBank/DDBJ whole genome shotgun (WGS) entry which is preliminary data.</text>
</comment>
<reference evidence="14 15" key="1">
    <citation type="submission" date="2019-11" db="EMBL/GenBank/DDBJ databases">
        <title>Pseudomonas flavidum sp. nov., isolated from Baiyang Lake.</title>
        <authorList>
            <person name="Zhao Y."/>
        </authorList>
    </citation>
    <scope>NUCLEOTIDE SEQUENCE [LARGE SCALE GENOMIC DNA]</scope>
    <source>
        <strain evidence="15">R-22-3 w-18</strain>
    </source>
</reference>
<evidence type="ECO:0000256" key="5">
    <source>
        <dbReference type="ARBA" id="ARBA00022679"/>
    </source>
</evidence>
<dbReference type="EC" id="2.4.99.17" evidence="10 13"/>
<evidence type="ECO:0000256" key="10">
    <source>
        <dbReference type="ARBA" id="ARBA00066503"/>
    </source>
</evidence>
<dbReference type="InterPro" id="IPR036100">
    <property type="entry name" value="QueA_sf"/>
</dbReference>
<dbReference type="RefSeq" id="WP_160344037.1">
    <property type="nucleotide sequence ID" value="NZ_WKJZ01000001.1"/>
</dbReference>
<evidence type="ECO:0000256" key="1">
    <source>
        <dbReference type="ARBA" id="ARBA00004496"/>
    </source>
</evidence>
<organism evidence="14 15">
    <name type="scientific">Pseudomonas xionganensis</name>
    <dbReference type="NCBI Taxonomy" id="2654845"/>
    <lineage>
        <taxon>Bacteria</taxon>
        <taxon>Pseudomonadati</taxon>
        <taxon>Pseudomonadota</taxon>
        <taxon>Gammaproteobacteria</taxon>
        <taxon>Pseudomonadales</taxon>
        <taxon>Pseudomonadaceae</taxon>
        <taxon>Pseudomonas</taxon>
    </lineage>
</organism>
<dbReference type="InterPro" id="IPR042118">
    <property type="entry name" value="QueA_dom1"/>
</dbReference>
<comment type="pathway">
    <text evidence="2 13">tRNA modification; tRNA-queuosine biosynthesis.</text>
</comment>
<dbReference type="Pfam" id="PF02547">
    <property type="entry name" value="Queuosine_synth"/>
    <property type="match status" value="1"/>
</dbReference>
<dbReference type="AlphaFoldDB" id="A0A6I4KTR9"/>
<dbReference type="FunFam" id="2.40.10.240:FF:000001">
    <property type="entry name" value="S-adenosylmethionine:tRNA ribosyltransferase-isomerase"/>
    <property type="match status" value="1"/>
</dbReference>
<dbReference type="NCBIfam" id="TIGR00113">
    <property type="entry name" value="queA"/>
    <property type="match status" value="1"/>
</dbReference>
<protein>
    <recommendedName>
        <fullName evidence="11 13">S-adenosylmethionine:tRNA ribosyltransferase-isomerase</fullName>
        <ecNumber evidence="10 13">2.4.99.17</ecNumber>
    </recommendedName>
    <alternativeName>
        <fullName evidence="12 13">Queuosine biosynthesis protein QueA</fullName>
    </alternativeName>
</protein>
<keyword evidence="6 13" id="KW-0949">S-adenosyl-L-methionine</keyword>
<dbReference type="SUPFAM" id="SSF111337">
    <property type="entry name" value="QueA-like"/>
    <property type="match status" value="1"/>
</dbReference>
<dbReference type="Gene3D" id="3.40.1780.10">
    <property type="entry name" value="QueA-like"/>
    <property type="match status" value="1"/>
</dbReference>
<dbReference type="InterPro" id="IPR042119">
    <property type="entry name" value="QueA_dom2"/>
</dbReference>
<accession>A0A6I4KTR9</accession>
<evidence type="ECO:0000256" key="6">
    <source>
        <dbReference type="ARBA" id="ARBA00022691"/>
    </source>
</evidence>
<dbReference type="NCBIfam" id="NF001140">
    <property type="entry name" value="PRK00147.1"/>
    <property type="match status" value="1"/>
</dbReference>
<keyword evidence="4 13" id="KW-0963">Cytoplasm</keyword>
<evidence type="ECO:0000313" key="15">
    <source>
        <dbReference type="Proteomes" id="UP000429555"/>
    </source>
</evidence>
<dbReference type="GO" id="GO:0005737">
    <property type="term" value="C:cytoplasm"/>
    <property type="evidence" value="ECO:0007669"/>
    <property type="project" value="UniProtKB-SubCell"/>
</dbReference>
<dbReference type="GO" id="GO:0008616">
    <property type="term" value="P:tRNA queuosine(34) biosynthetic process"/>
    <property type="evidence" value="ECO:0007669"/>
    <property type="project" value="UniProtKB-UniRule"/>
</dbReference>
<proteinExistence type="inferred from homology"/>
<comment type="similarity">
    <text evidence="9 13">Belongs to the QueA family.</text>
</comment>
<comment type="subcellular location">
    <subcellularLocation>
        <location evidence="1 13">Cytoplasm</location>
    </subcellularLocation>
</comment>
<comment type="subunit">
    <text evidence="3 13">Monomer.</text>
</comment>
<sequence>MRVADFYFELPDTLIARHPLAERRASRLLVLDGPTGALAHRQFADLLEYLQPEDLMVFNNTRVIPARLFGQKASGGKLEILVERVLDSHRVLAHVRSSKSPKPGSLIHIEGGGEAEMLARHDALFELRFSEEVLPLLERVGHMPLPPYIDRPDEAADRERYQTVYAEKAGAVAAPTAGLHFDDALLAAIREKGVATAFVTLHVGAGTFQPVRVERIEDHHMHSEWLEVGQDVVDAVAACRARGGRVVAVGTTSVRSLESAARDGVLKAFSGDTDIFIYPGRPLHVVDALVTNFHLPESTLLMLVSAFAGYPETMAAYRAAVGGQYRFFSYGDAMFITRNPAPRGPEEQL</sequence>
<dbReference type="Proteomes" id="UP000429555">
    <property type="component" value="Unassembled WGS sequence"/>
</dbReference>
<evidence type="ECO:0000256" key="2">
    <source>
        <dbReference type="ARBA" id="ARBA00004691"/>
    </source>
</evidence>
<evidence type="ECO:0000256" key="4">
    <source>
        <dbReference type="ARBA" id="ARBA00022490"/>
    </source>
</evidence>
<dbReference type="PANTHER" id="PTHR30307">
    <property type="entry name" value="S-ADENOSYLMETHIONINE:TRNA RIBOSYLTRANSFERASE-ISOMERASE"/>
    <property type="match status" value="1"/>
</dbReference>
<keyword evidence="14" id="KW-0413">Isomerase</keyword>
<evidence type="ECO:0000256" key="12">
    <source>
        <dbReference type="ARBA" id="ARBA00076160"/>
    </source>
</evidence>
<evidence type="ECO:0000313" key="14">
    <source>
        <dbReference type="EMBL" id="MVW75121.1"/>
    </source>
</evidence>
<keyword evidence="15" id="KW-1185">Reference proteome</keyword>
<dbReference type="GO" id="GO:0051075">
    <property type="term" value="F:S-adenosylmethionine:tRNA ribosyltransferase-isomerase activity"/>
    <property type="evidence" value="ECO:0007669"/>
    <property type="project" value="UniProtKB-EC"/>
</dbReference>
<dbReference type="InterPro" id="IPR003699">
    <property type="entry name" value="QueA"/>
</dbReference>
<evidence type="ECO:0000256" key="3">
    <source>
        <dbReference type="ARBA" id="ARBA00011245"/>
    </source>
</evidence>
<dbReference type="EMBL" id="WKJZ01000001">
    <property type="protein sequence ID" value="MVW75121.1"/>
    <property type="molecule type" value="Genomic_DNA"/>
</dbReference>
<keyword evidence="7 13" id="KW-0671">Queuosine biosynthesis</keyword>
<comment type="function">
    <text evidence="13">Transfers and isomerizes the ribose moiety from AdoMet to the 7-aminomethyl group of 7-deazaguanine (preQ1-tRNA) to give epoxyqueuosine (oQ-tRNA).</text>
</comment>